<proteinExistence type="predicted"/>
<sequence>MLAGVGQQAIMTLCSHLFFIVVTWWALQGFQIEKLMKPNRVIQARLLLILLTITIGSAVSNFFLDYLFWSQRIPTLFS</sequence>
<evidence type="ECO:0000313" key="3">
    <source>
        <dbReference type="Proteomes" id="UP001595752"/>
    </source>
</evidence>
<dbReference type="InterPro" id="IPR009526">
    <property type="entry name" value="DUF1146"/>
</dbReference>
<feature type="transmembrane region" description="Helical" evidence="1">
    <location>
        <begin position="6"/>
        <end position="27"/>
    </location>
</feature>
<keyword evidence="3" id="KW-1185">Reference proteome</keyword>
<protein>
    <submittedName>
        <fullName evidence="2">DUF1146 family protein</fullName>
    </submittedName>
</protein>
<evidence type="ECO:0000313" key="2">
    <source>
        <dbReference type="EMBL" id="MFC3886438.1"/>
    </source>
</evidence>
<name>A0ABV8B7W9_9BACI</name>
<keyword evidence="1" id="KW-0472">Membrane</keyword>
<keyword evidence="1" id="KW-1133">Transmembrane helix</keyword>
<keyword evidence="1" id="KW-0812">Transmembrane</keyword>
<reference evidence="3" key="1">
    <citation type="journal article" date="2019" name="Int. J. Syst. Evol. Microbiol.">
        <title>The Global Catalogue of Microorganisms (GCM) 10K type strain sequencing project: providing services to taxonomists for standard genome sequencing and annotation.</title>
        <authorList>
            <consortium name="The Broad Institute Genomics Platform"/>
            <consortium name="The Broad Institute Genome Sequencing Center for Infectious Disease"/>
            <person name="Wu L."/>
            <person name="Ma J."/>
        </authorList>
    </citation>
    <scope>NUCLEOTIDE SEQUENCE [LARGE SCALE GENOMIC DNA]</scope>
    <source>
        <strain evidence="3">CCUG 61889</strain>
    </source>
</reference>
<gene>
    <name evidence="2" type="ORF">ACFOU2_24280</name>
</gene>
<dbReference type="NCBIfam" id="TIGR02327">
    <property type="entry name" value="int_mem_ywzB"/>
    <property type="match status" value="1"/>
</dbReference>
<accession>A0ABV8B7W9</accession>
<dbReference type="RefSeq" id="WP_377918860.1">
    <property type="nucleotide sequence ID" value="NZ_JBHRZT010000073.1"/>
</dbReference>
<dbReference type="Pfam" id="PF06612">
    <property type="entry name" value="DUF1146"/>
    <property type="match status" value="1"/>
</dbReference>
<comment type="caution">
    <text evidence="2">The sequence shown here is derived from an EMBL/GenBank/DDBJ whole genome shotgun (WGS) entry which is preliminary data.</text>
</comment>
<dbReference type="Proteomes" id="UP001595752">
    <property type="component" value="Unassembled WGS sequence"/>
</dbReference>
<feature type="transmembrane region" description="Helical" evidence="1">
    <location>
        <begin position="47"/>
        <end position="69"/>
    </location>
</feature>
<dbReference type="EMBL" id="JBHRZT010000073">
    <property type="protein sequence ID" value="MFC3886438.1"/>
    <property type="molecule type" value="Genomic_DNA"/>
</dbReference>
<evidence type="ECO:0000256" key="1">
    <source>
        <dbReference type="SAM" id="Phobius"/>
    </source>
</evidence>
<organism evidence="2 3">
    <name type="scientific">Bacillus songklensis</name>
    <dbReference type="NCBI Taxonomy" id="1069116"/>
    <lineage>
        <taxon>Bacteria</taxon>
        <taxon>Bacillati</taxon>
        <taxon>Bacillota</taxon>
        <taxon>Bacilli</taxon>
        <taxon>Bacillales</taxon>
        <taxon>Bacillaceae</taxon>
        <taxon>Bacillus</taxon>
    </lineage>
</organism>